<dbReference type="OrthoDB" id="2756973at2759"/>
<accession>A0A1Y2I8X8</accession>
<evidence type="ECO:0000313" key="3">
    <source>
        <dbReference type="Proteomes" id="UP000193067"/>
    </source>
</evidence>
<protein>
    <submittedName>
        <fullName evidence="2">Uncharacterized protein</fullName>
    </submittedName>
</protein>
<organism evidence="2 3">
    <name type="scientific">Trametes coccinea (strain BRFM310)</name>
    <name type="common">Pycnoporus coccineus</name>
    <dbReference type="NCBI Taxonomy" id="1353009"/>
    <lineage>
        <taxon>Eukaryota</taxon>
        <taxon>Fungi</taxon>
        <taxon>Dikarya</taxon>
        <taxon>Basidiomycota</taxon>
        <taxon>Agaricomycotina</taxon>
        <taxon>Agaricomycetes</taxon>
        <taxon>Polyporales</taxon>
        <taxon>Polyporaceae</taxon>
        <taxon>Trametes</taxon>
    </lineage>
</organism>
<evidence type="ECO:0000313" key="2">
    <source>
        <dbReference type="EMBL" id="OSC97163.1"/>
    </source>
</evidence>
<evidence type="ECO:0000256" key="1">
    <source>
        <dbReference type="SAM" id="MobiDB-lite"/>
    </source>
</evidence>
<name>A0A1Y2I8X8_TRAC3</name>
<dbReference type="EMBL" id="KZ084156">
    <property type="protein sequence ID" value="OSC97163.1"/>
    <property type="molecule type" value="Genomic_DNA"/>
</dbReference>
<feature type="region of interest" description="Disordered" evidence="1">
    <location>
        <begin position="195"/>
        <end position="225"/>
    </location>
</feature>
<gene>
    <name evidence="2" type="ORF">PYCCODRAFT_1192056</name>
</gene>
<dbReference type="AlphaFoldDB" id="A0A1Y2I8X8"/>
<reference evidence="2 3" key="1">
    <citation type="journal article" date="2015" name="Biotechnol. Biofuels">
        <title>Enhanced degradation of softwood versus hardwood by the white-rot fungus Pycnoporus coccineus.</title>
        <authorList>
            <person name="Couturier M."/>
            <person name="Navarro D."/>
            <person name="Chevret D."/>
            <person name="Henrissat B."/>
            <person name="Piumi F."/>
            <person name="Ruiz-Duenas F.J."/>
            <person name="Martinez A.T."/>
            <person name="Grigoriev I.V."/>
            <person name="Riley R."/>
            <person name="Lipzen A."/>
            <person name="Berrin J.G."/>
            <person name="Master E.R."/>
            <person name="Rosso M.N."/>
        </authorList>
    </citation>
    <scope>NUCLEOTIDE SEQUENCE [LARGE SCALE GENOMIC DNA]</scope>
    <source>
        <strain evidence="2 3">BRFM310</strain>
    </source>
</reference>
<keyword evidence="3" id="KW-1185">Reference proteome</keyword>
<proteinExistence type="predicted"/>
<sequence length="225" mass="24220">MRVSRITNGEAGLGASGDLNDRAARSAIYNKIDARHPFMLATANISPFHPLRHGSWVAVCKLGKLYLGQVMVMYTKGGGQRPTHNYATTCEDVAKLSRLVVLAYTVLAETVISPLTVSLTGGTSPDSPAYLYLHQENLLASLDSWCAHPVESTIPLQPGLSMLTVKPALTEQYNRVAAQSSLLCTAVEDLFKETRKRRKRTEKAAPTSTHAGGDGAAGISKRARA</sequence>
<dbReference type="Proteomes" id="UP000193067">
    <property type="component" value="Unassembled WGS sequence"/>
</dbReference>